<name>A0ACB7YN87_9ERIC</name>
<organism evidence="1 2">
    <name type="scientific">Vaccinium darrowii</name>
    <dbReference type="NCBI Taxonomy" id="229202"/>
    <lineage>
        <taxon>Eukaryota</taxon>
        <taxon>Viridiplantae</taxon>
        <taxon>Streptophyta</taxon>
        <taxon>Embryophyta</taxon>
        <taxon>Tracheophyta</taxon>
        <taxon>Spermatophyta</taxon>
        <taxon>Magnoliopsida</taxon>
        <taxon>eudicotyledons</taxon>
        <taxon>Gunneridae</taxon>
        <taxon>Pentapetalae</taxon>
        <taxon>asterids</taxon>
        <taxon>Ericales</taxon>
        <taxon>Ericaceae</taxon>
        <taxon>Vaccinioideae</taxon>
        <taxon>Vaccinieae</taxon>
        <taxon>Vaccinium</taxon>
    </lineage>
</organism>
<sequence>MLGFSLETGANSSDSKLIKNYLRLRVRMDITKPLKKGFLLKRDRKEDLWIKLQYERLSEFCYVCGRLGHTQNECKETRVTEGAKMEFGSFLRAELSNMDPLFRSNSTNIRSSSEMLATKDSRKLEETVAREKTGLKVADVIKDIPQTTVSTEDKCRCVVPKDCPFRDTVSGITPAAVDAFHDPGTGILNLSPIQCVDKGKNPLGFGEIYKGHKASPTGVGPNQQYFVEDPPDSPIREMFDNQHCPSVLLAPNPVLSREPIIQTPVLGLADSFNRLLNLKRKGPCEDEVTQVSLQLPRLDTSQYKPRARPAISDSTNIEIDDNNEVPSSESGRKRVKKRVSVKSRSSESSKKNSPIRLCNVDIQQGFDLSAEEMAVYAQREKNNSGVGRNLTIQALGDLIHANRPSIVFLMETKNNKVKLETIRRKFRFDFGSYVEPEGLAGGLALWWYNDIEIEVETSTKNLFHTVITDKADASCWAASFIYGCPSHVGKDIVWNEIREIARFERLPWLCIGDFNEILSIEDKKSGNPPCPRRLASFHTMLNECDLVDLEFKGPKFTWRNRRTDEGLIMERLDMAFANSKWRETFDKALVFVENVVGSDHNPLVLNTCFALKKVGKPFRFESMWTIEEECQQVISNAWREPM</sequence>
<keyword evidence="2" id="KW-1185">Reference proteome</keyword>
<dbReference type="Proteomes" id="UP000828048">
    <property type="component" value="Chromosome 11"/>
</dbReference>
<evidence type="ECO:0000313" key="1">
    <source>
        <dbReference type="EMBL" id="KAH7855081.1"/>
    </source>
</evidence>
<evidence type="ECO:0000313" key="2">
    <source>
        <dbReference type="Proteomes" id="UP000828048"/>
    </source>
</evidence>
<proteinExistence type="predicted"/>
<accession>A0ACB7YN87</accession>
<gene>
    <name evidence="1" type="ORF">Vadar_021032</name>
</gene>
<reference evidence="1 2" key="1">
    <citation type="journal article" date="2021" name="Hortic Res">
        <title>High-quality reference genome and annotation aids understanding of berry development for evergreen blueberry (Vaccinium darrowii).</title>
        <authorList>
            <person name="Yu J."/>
            <person name="Hulse-Kemp A.M."/>
            <person name="Babiker E."/>
            <person name="Staton M."/>
        </authorList>
    </citation>
    <scope>NUCLEOTIDE SEQUENCE [LARGE SCALE GENOMIC DNA]</scope>
    <source>
        <strain evidence="2">cv. NJ 8807/NJ 8810</strain>
        <tissue evidence="1">Young leaf</tissue>
    </source>
</reference>
<protein>
    <submittedName>
        <fullName evidence="1">Uncharacterized protein</fullName>
    </submittedName>
</protein>
<comment type="caution">
    <text evidence="1">The sequence shown here is derived from an EMBL/GenBank/DDBJ whole genome shotgun (WGS) entry which is preliminary data.</text>
</comment>
<dbReference type="EMBL" id="CM037161">
    <property type="protein sequence ID" value="KAH7855081.1"/>
    <property type="molecule type" value="Genomic_DNA"/>
</dbReference>